<accession>A0A2P2NPM9</accession>
<dbReference type="EMBL" id="GGEC01063949">
    <property type="protein sequence ID" value="MBX44433.1"/>
    <property type="molecule type" value="Transcribed_RNA"/>
</dbReference>
<sequence length="30" mass="3550">MIGWDFDFIRSEMENYTLEFCFSVNSVVGL</sequence>
<evidence type="ECO:0000313" key="1">
    <source>
        <dbReference type="EMBL" id="MBX44433.1"/>
    </source>
</evidence>
<proteinExistence type="predicted"/>
<organism evidence="1">
    <name type="scientific">Rhizophora mucronata</name>
    <name type="common">Asiatic mangrove</name>
    <dbReference type="NCBI Taxonomy" id="61149"/>
    <lineage>
        <taxon>Eukaryota</taxon>
        <taxon>Viridiplantae</taxon>
        <taxon>Streptophyta</taxon>
        <taxon>Embryophyta</taxon>
        <taxon>Tracheophyta</taxon>
        <taxon>Spermatophyta</taxon>
        <taxon>Magnoliopsida</taxon>
        <taxon>eudicotyledons</taxon>
        <taxon>Gunneridae</taxon>
        <taxon>Pentapetalae</taxon>
        <taxon>rosids</taxon>
        <taxon>fabids</taxon>
        <taxon>Malpighiales</taxon>
        <taxon>Rhizophoraceae</taxon>
        <taxon>Rhizophora</taxon>
    </lineage>
</organism>
<protein>
    <submittedName>
        <fullName evidence="1">Uncharacterized protein</fullName>
    </submittedName>
</protein>
<dbReference type="AlphaFoldDB" id="A0A2P2NPM9"/>
<name>A0A2P2NPM9_RHIMU</name>
<reference evidence="1" key="1">
    <citation type="submission" date="2018-02" db="EMBL/GenBank/DDBJ databases">
        <title>Rhizophora mucronata_Transcriptome.</title>
        <authorList>
            <person name="Meera S.P."/>
            <person name="Sreeshan A."/>
            <person name="Augustine A."/>
        </authorList>
    </citation>
    <scope>NUCLEOTIDE SEQUENCE</scope>
    <source>
        <tissue evidence="1">Leaf</tissue>
    </source>
</reference>